<feature type="chain" id="PRO_5032808112" evidence="1">
    <location>
        <begin position="17"/>
        <end position="217"/>
    </location>
</feature>
<feature type="signal peptide" evidence="1">
    <location>
        <begin position="1"/>
        <end position="16"/>
    </location>
</feature>
<gene>
    <name evidence="2" type="ORF">WKI299_LOCUS2439</name>
</gene>
<proteinExistence type="predicted"/>
<sequence length="217" mass="23804">MFYSWLLCTFLLKVTCTKTSVWKLSEIMNEDKTSSRVDSTWLKNSHKDVFSGLICGLRTGAGMDCGGMNPESGTCPTGYNYNAWLISKTGTGVMKFCSKQGTNSNIGPVGTICGLNVGAGGQKCGDRDTWSQGCPDGYARYEWLVDWGRGRMTWCYKVQHGIEDQPGTICGMQTNGGDTGPTCNGYQPGRGSCPPGYYLVTWRVRFGNGYWSFCVKN</sequence>
<evidence type="ECO:0000313" key="2">
    <source>
        <dbReference type="EMBL" id="CAF1951574.1"/>
    </source>
</evidence>
<reference evidence="2" key="1">
    <citation type="submission" date="2021-02" db="EMBL/GenBank/DDBJ databases">
        <authorList>
            <person name="Nowell W R."/>
        </authorList>
    </citation>
    <scope>NUCLEOTIDE SEQUENCE</scope>
</reference>
<evidence type="ECO:0000256" key="1">
    <source>
        <dbReference type="SAM" id="SignalP"/>
    </source>
</evidence>
<evidence type="ECO:0000313" key="3">
    <source>
        <dbReference type="Proteomes" id="UP000663856"/>
    </source>
</evidence>
<dbReference type="Proteomes" id="UP000663856">
    <property type="component" value="Unassembled WGS sequence"/>
</dbReference>
<dbReference type="AlphaFoldDB" id="A0A816LGM4"/>
<name>A0A816LGM4_9BILA</name>
<dbReference type="EMBL" id="CAJNRF010000253">
    <property type="protein sequence ID" value="CAF1951574.1"/>
    <property type="molecule type" value="Genomic_DNA"/>
</dbReference>
<comment type="caution">
    <text evidence="2">The sequence shown here is derived from an EMBL/GenBank/DDBJ whole genome shotgun (WGS) entry which is preliminary data.</text>
</comment>
<organism evidence="2 3">
    <name type="scientific">Rotaria magnacalcarata</name>
    <dbReference type="NCBI Taxonomy" id="392030"/>
    <lineage>
        <taxon>Eukaryota</taxon>
        <taxon>Metazoa</taxon>
        <taxon>Spiralia</taxon>
        <taxon>Gnathifera</taxon>
        <taxon>Rotifera</taxon>
        <taxon>Eurotatoria</taxon>
        <taxon>Bdelloidea</taxon>
        <taxon>Philodinida</taxon>
        <taxon>Philodinidae</taxon>
        <taxon>Rotaria</taxon>
    </lineage>
</organism>
<accession>A0A816LGM4</accession>
<protein>
    <submittedName>
        <fullName evidence="2">Uncharacterized protein</fullName>
    </submittedName>
</protein>
<keyword evidence="1" id="KW-0732">Signal</keyword>